<dbReference type="InterPro" id="IPR003838">
    <property type="entry name" value="ABC3_permease_C"/>
</dbReference>
<evidence type="ECO:0000256" key="6">
    <source>
        <dbReference type="ARBA" id="ARBA00023136"/>
    </source>
</evidence>
<evidence type="ECO:0000256" key="7">
    <source>
        <dbReference type="SAM" id="Phobius"/>
    </source>
</evidence>
<keyword evidence="10" id="KW-1185">Reference proteome</keyword>
<evidence type="ECO:0000313" key="9">
    <source>
        <dbReference type="EMBL" id="GAA0698871.1"/>
    </source>
</evidence>
<dbReference type="PANTHER" id="PTHR30489">
    <property type="entry name" value="LIPOPROTEIN-RELEASING SYSTEM TRANSMEMBRANE PROTEIN LOLE"/>
    <property type="match status" value="1"/>
</dbReference>
<proteinExistence type="inferred from homology"/>
<comment type="similarity">
    <text evidence="2">Belongs to the ABC-4 integral membrane protein family. LolC/E subfamily.</text>
</comment>
<comment type="caution">
    <text evidence="9">The sequence shown here is derived from an EMBL/GenBank/DDBJ whole genome shotgun (WGS) entry which is preliminary data.</text>
</comment>
<evidence type="ECO:0000256" key="1">
    <source>
        <dbReference type="ARBA" id="ARBA00004651"/>
    </source>
</evidence>
<keyword evidence="5 7" id="KW-1133">Transmembrane helix</keyword>
<keyword evidence="3" id="KW-1003">Cell membrane</keyword>
<feature type="transmembrane region" description="Helical" evidence="7">
    <location>
        <begin position="711"/>
        <end position="734"/>
    </location>
</feature>
<dbReference type="RefSeq" id="WP_343807581.1">
    <property type="nucleotide sequence ID" value="NZ_BAAAET010000004.1"/>
</dbReference>
<dbReference type="Pfam" id="PF02687">
    <property type="entry name" value="FtsX"/>
    <property type="match status" value="2"/>
</dbReference>
<evidence type="ECO:0000256" key="3">
    <source>
        <dbReference type="ARBA" id="ARBA00022475"/>
    </source>
</evidence>
<comment type="subcellular location">
    <subcellularLocation>
        <location evidence="1">Cell membrane</location>
        <topology evidence="1">Multi-pass membrane protein</topology>
    </subcellularLocation>
</comment>
<dbReference type="EMBL" id="BAAAET010000004">
    <property type="protein sequence ID" value="GAA0698871.1"/>
    <property type="molecule type" value="Genomic_DNA"/>
</dbReference>
<feature type="domain" description="ABC3 transporter permease C-terminal" evidence="8">
    <location>
        <begin position="662"/>
        <end position="775"/>
    </location>
</feature>
<feature type="transmembrane region" description="Helical" evidence="7">
    <location>
        <begin position="656"/>
        <end position="676"/>
    </location>
</feature>
<evidence type="ECO:0000313" key="10">
    <source>
        <dbReference type="Proteomes" id="UP001499915"/>
    </source>
</evidence>
<keyword evidence="4 7" id="KW-0812">Transmembrane</keyword>
<accession>A0ABN1IA31</accession>
<evidence type="ECO:0000256" key="4">
    <source>
        <dbReference type="ARBA" id="ARBA00022692"/>
    </source>
</evidence>
<dbReference type="PROSITE" id="PS51257">
    <property type="entry name" value="PROKAR_LIPOPROTEIN"/>
    <property type="match status" value="1"/>
</dbReference>
<feature type="domain" description="ABC3 transporter permease C-terminal" evidence="8">
    <location>
        <begin position="269"/>
        <end position="389"/>
    </location>
</feature>
<dbReference type="Proteomes" id="UP001499915">
    <property type="component" value="Unassembled WGS sequence"/>
</dbReference>
<evidence type="ECO:0000256" key="5">
    <source>
        <dbReference type="ARBA" id="ARBA00022989"/>
    </source>
</evidence>
<feature type="transmembrane region" description="Helical" evidence="7">
    <location>
        <begin position="754"/>
        <end position="771"/>
    </location>
</feature>
<reference evidence="9 10" key="1">
    <citation type="journal article" date="2019" name="Int. J. Syst. Evol. Microbiol.">
        <title>The Global Catalogue of Microorganisms (GCM) 10K type strain sequencing project: providing services to taxonomists for standard genome sequencing and annotation.</title>
        <authorList>
            <consortium name="The Broad Institute Genomics Platform"/>
            <consortium name="The Broad Institute Genome Sequencing Center for Infectious Disease"/>
            <person name="Wu L."/>
            <person name="Ma J."/>
        </authorList>
    </citation>
    <scope>NUCLEOTIDE SEQUENCE [LARGE SCALE GENOMIC DNA]</scope>
    <source>
        <strain evidence="9 10">JCM 15134</strain>
    </source>
</reference>
<protein>
    <submittedName>
        <fullName evidence="9">ABC transporter permease</fullName>
    </submittedName>
</protein>
<gene>
    <name evidence="9" type="ORF">GCM10009104_29340</name>
</gene>
<name>A0ABN1IA31_9GAMM</name>
<organism evidence="9 10">
    <name type="scientific">Marinobacterium maritimum</name>
    <dbReference type="NCBI Taxonomy" id="500162"/>
    <lineage>
        <taxon>Bacteria</taxon>
        <taxon>Pseudomonadati</taxon>
        <taxon>Pseudomonadota</taxon>
        <taxon>Gammaproteobacteria</taxon>
        <taxon>Oceanospirillales</taxon>
        <taxon>Oceanospirillaceae</taxon>
        <taxon>Marinobacterium</taxon>
    </lineage>
</organism>
<dbReference type="PANTHER" id="PTHR30489:SF0">
    <property type="entry name" value="LIPOPROTEIN-RELEASING SYSTEM TRANSMEMBRANE PROTEIN LOLE"/>
    <property type="match status" value="1"/>
</dbReference>
<evidence type="ECO:0000256" key="2">
    <source>
        <dbReference type="ARBA" id="ARBA00005236"/>
    </source>
</evidence>
<dbReference type="InterPro" id="IPR051447">
    <property type="entry name" value="Lipoprotein-release_system"/>
</dbReference>
<feature type="transmembrane region" description="Helical" evidence="7">
    <location>
        <begin position="269"/>
        <end position="291"/>
    </location>
</feature>
<keyword evidence="6 7" id="KW-0472">Membrane</keyword>
<sequence>MKALDRKLWRDLISLRGQAFAIAAVMASGFACYIMFLSTLDSLQLSRGLYYRDYRFAEVFAPLKRAPDALRQRIAEIDGVDKVDTRVVAPLTIEVEGFPDPVTGVITSIPDSGDPLLNRLYLRSGRLVDAGRSDEVVISEPFAEAHGFQPGDALHIIIRGKRKQLRIVGIGGSPEYIYQLAPGTLFPDHEHFGVMWMARTPLAYAYDMEGAFNSVVLSLTRDANAQDIIDRLDGMLKPYGGTGAFVRDDQASHKFLSEELQQLENLSGLFPIIFLCVAAFLLNVVVTRLVGTQREQIAALKAFGYGNLAIAIHYLKLIMLIVLAGILLGSGLGAWLAVELSEIYVGLFRLPFLNFVLEPARVVQAATFTAVAGLLGTLTAVRMVVKLQPAEAMRPEPPAVYRQTFIETRGLQRLFSAPTRMILRHIGHKPLKSALSVLGIAFACAILMTGRFQEDTIDYMMYVHYGVSDRNDLAVVFSEPTSYRALTELRSLPGVEYGEAVRGVAARLVFENRSYRTYISGYEPNAEIKRLVNRDLQPVSLPSSGIVLNEYLGKEILGVGPGDLLTVEVLEDSQPVQQIPVVSLVHQDLGVGAYMDIKALNRLMGEGNAISGAYLYIDDAQQNEIFRRLKERPRIVGTVVREQALEAYHRTMDETMLFWASVASFFAGIIAVGVVYNSARMTLTERSHELASLRVLGFTRGEISYILLGELAILTLLAIPLGLLLGNLMCGYIAASIENDLYRVPLILSSHTYAFAALVILVSTAISGLLVRRRLDHLDLIAVLKTKE</sequence>
<feature type="transmembrane region" description="Helical" evidence="7">
    <location>
        <begin position="434"/>
        <end position="452"/>
    </location>
</feature>
<feature type="transmembrane region" description="Helical" evidence="7">
    <location>
        <begin position="362"/>
        <end position="385"/>
    </location>
</feature>
<evidence type="ECO:0000259" key="8">
    <source>
        <dbReference type="Pfam" id="PF02687"/>
    </source>
</evidence>
<feature type="transmembrane region" description="Helical" evidence="7">
    <location>
        <begin position="20"/>
        <end position="40"/>
    </location>
</feature>